<proteinExistence type="predicted"/>
<reference evidence="1 2" key="1">
    <citation type="journal article" date="2019" name="PLoS Negl. Trop. Dis.">
        <title>Whole genome sequencing of Entamoeba nuttalli reveals mammalian host-related molecular signatures and a novel octapeptide-repeat surface protein.</title>
        <authorList>
            <person name="Tanaka M."/>
            <person name="Makiuchi T."/>
            <person name="Komiyama T."/>
            <person name="Shiina T."/>
            <person name="Osaki K."/>
            <person name="Tachibana H."/>
        </authorList>
    </citation>
    <scope>NUCLEOTIDE SEQUENCE [LARGE SCALE GENOMIC DNA]</scope>
    <source>
        <strain evidence="1 2">P19-061405</strain>
    </source>
</reference>
<accession>A0ABQ0DH20</accession>
<sequence length="323" mass="37097">MKHSVKASKEPKKLTIAKRISTSFEGEQEALCISLLMSHGVKFTLLKPRKTHTGTENDPEALFFTIQTIHFGDYEVLFNYITDQIIINEEKQISPEKKDRKKYEKRNVISSTNNFLTDLLRHLGYSIKFKKTRSTSIIVKMNRVSSLVGNGICLEDTSSISQLGKMINHKIRDIFDQADIKREEPIFFDYNKLGICFRTFGDRSNDITQYICKIITPDKILLSQTKKENNKIIEKQCNSSISPSLDISSFKTEGNKEEIIKNENISVVSFDSQEISFNNNYTFTNEVVDVITFIPYNNWQVSFEPFENNTTQQLPTLSSVGLI</sequence>
<evidence type="ECO:0000313" key="1">
    <source>
        <dbReference type="EMBL" id="GAB1222140.1"/>
    </source>
</evidence>
<gene>
    <name evidence="1" type="ORF">ENUP19_0095G0014</name>
</gene>
<dbReference type="EMBL" id="BAAFRS010000095">
    <property type="protein sequence ID" value="GAB1222140.1"/>
    <property type="molecule type" value="Genomic_DNA"/>
</dbReference>
<dbReference type="Proteomes" id="UP001628156">
    <property type="component" value="Unassembled WGS sequence"/>
</dbReference>
<evidence type="ECO:0000313" key="2">
    <source>
        <dbReference type="Proteomes" id="UP001628156"/>
    </source>
</evidence>
<comment type="caution">
    <text evidence="1">The sequence shown here is derived from an EMBL/GenBank/DDBJ whole genome shotgun (WGS) entry which is preliminary data.</text>
</comment>
<organism evidence="1 2">
    <name type="scientific">Entamoeba nuttalli</name>
    <dbReference type="NCBI Taxonomy" id="412467"/>
    <lineage>
        <taxon>Eukaryota</taxon>
        <taxon>Amoebozoa</taxon>
        <taxon>Evosea</taxon>
        <taxon>Archamoebae</taxon>
        <taxon>Mastigamoebida</taxon>
        <taxon>Entamoebidae</taxon>
        <taxon>Entamoeba</taxon>
    </lineage>
</organism>
<name>A0ABQ0DH20_9EUKA</name>
<protein>
    <submittedName>
        <fullName evidence="1">Uncharacterized protein</fullName>
    </submittedName>
</protein>
<keyword evidence="2" id="KW-1185">Reference proteome</keyword>